<sequence length="71" mass="7500">MLDHPVFNIIHCFAYGPTAAVAGVEQAGRAEDGSGIRLINVDDIDVMASAPMVGEPEPPAPAREQMPNLVE</sequence>
<geneLocation type="plasmid" evidence="2 3">
    <name>unnamed1</name>
</geneLocation>
<evidence type="ECO:0000256" key="1">
    <source>
        <dbReference type="SAM" id="MobiDB-lite"/>
    </source>
</evidence>
<dbReference type="EMBL" id="CP030074">
    <property type="protein sequence ID" value="AWW43325.1"/>
    <property type="molecule type" value="Genomic_DNA"/>
</dbReference>
<proteinExistence type="predicted"/>
<accession>A0A2Z4JDZ9</accession>
<name>A0A2Z4JDZ9_9ACTN</name>
<dbReference type="AlphaFoldDB" id="A0A2Z4JDZ9"/>
<feature type="region of interest" description="Disordered" evidence="1">
    <location>
        <begin position="50"/>
        <end position="71"/>
    </location>
</feature>
<gene>
    <name evidence="2" type="ORF">DN051_42905</name>
</gene>
<protein>
    <submittedName>
        <fullName evidence="2">Uncharacterized protein</fullName>
    </submittedName>
</protein>
<evidence type="ECO:0000313" key="3">
    <source>
        <dbReference type="Proteomes" id="UP000249616"/>
    </source>
</evidence>
<organism evidence="2 3">
    <name type="scientific">Streptomyces cadmiisoli</name>
    <dbReference type="NCBI Taxonomy" id="2184053"/>
    <lineage>
        <taxon>Bacteria</taxon>
        <taxon>Bacillati</taxon>
        <taxon>Actinomycetota</taxon>
        <taxon>Actinomycetes</taxon>
        <taxon>Kitasatosporales</taxon>
        <taxon>Streptomycetaceae</taxon>
        <taxon>Streptomyces</taxon>
        <taxon>Streptomyces aurantiacus group</taxon>
    </lineage>
</organism>
<reference evidence="3" key="1">
    <citation type="submission" date="2018-06" db="EMBL/GenBank/DDBJ databases">
        <authorList>
            <person name="Li K."/>
        </authorList>
    </citation>
    <scope>NUCLEOTIDE SEQUENCE [LARGE SCALE GENOMIC DNA]</scope>
    <source>
        <strain evidence="3">ZFG47</strain>
        <plasmid evidence="3">unnamed1</plasmid>
    </source>
</reference>
<keyword evidence="2" id="KW-0614">Plasmid</keyword>
<evidence type="ECO:0000313" key="2">
    <source>
        <dbReference type="EMBL" id="AWW43325.1"/>
    </source>
</evidence>
<dbReference type="KEGG" id="scad:DN051_42905"/>
<dbReference type="Proteomes" id="UP000249616">
    <property type="component" value="Plasmid unnamed1"/>
</dbReference>
<keyword evidence="3" id="KW-1185">Reference proteome</keyword>
<dbReference type="RefSeq" id="WP_112443152.1">
    <property type="nucleotide sequence ID" value="NZ_CBDRHE010000011.1"/>
</dbReference>